<dbReference type="GO" id="GO:0005634">
    <property type="term" value="C:nucleus"/>
    <property type="evidence" value="ECO:0007669"/>
    <property type="project" value="UniProtKB-SubCell"/>
</dbReference>
<dbReference type="SMART" id="SM00355">
    <property type="entry name" value="ZnF_C2H2"/>
    <property type="match status" value="8"/>
</dbReference>
<accession>A0A2J7QTX0</accession>
<sequence length="1552" mass="170740">MEAVVGEAGEGSKEGADGTVKTGEVRVNGEVNGSCEEEMEVCGNVPRVTKSLTSDVMSDKSIDISEDSLSDNASNCSKDFNNAENFSVSEGEDMKVPNSKNLGESEMCKDLGTEVPREEEEDEEEEEEEEEADDGNDDDDDEEEDEMKNILDENIDKNDEMEVETQGGNGVSDADDVLDDEAMDTDFVKEIPRPSDNHVRSRENSLGSDAESCDEDDGDHGTSEDRREELLASRDKDKDSCSLDSKALDLECEGNVSAETKRSENANHVDSCKEAAGSSNQGDSSKGESTHSEREGCVSKKVSDGSTEDLKPVNTLGPDIEEISNDSIKSSKSVKSPRNENAEGNSEAAEKEDDKKDGDTDASDSKSGDAPGKVKKPRKSATLLNVTPRRSSRNLCKAQKSYVEKEEDPDIEEITPEDPLADPLSADPFRDDKENSKARSARKTTIVVNDTKRLVEIAAGTKGMKGGKKEPTLVIIDTNSILSGRGPVPVSQGPPPPAQTSPVQTGTSSASAASSSGYSVLPVAVPAQGMYPSHSSMRLSSPVLQPPPPAPKPPQILPTLTDDMYVVEAPSFIVPYVYEKPPITPLKEYIEKLGKEIEEMKEKEKQERQEKEAKENNEKGETEQENKEKQRDVEGGKEAVTDEREPYSEDPEKNSKEKDCSNETEEKKNTTDGDGVNSKDSSDASQNKSKSEDKAECSGKDVKAKGKEGESESQVNSDEDKSGEEKRDSEDPKKGGDNASKSGPETQNSVSGPGEDKKDKVADPPKTEEKPTKPPTYFDNPLGKFFMQIGVNLVQEYVQTDLLRSQKRKRERDGGKGGAVTQFAINSLLKNLELSKENNEPFHLEQKKCEYCSFKTESSLVMAQHLETPHMRNYVYRCNFCPLEVRSPHDILFHMEAEHNVRGRLERAPAFHQCPNCPFEDNQKGKLTRHLLSCAKKYKPERNQEPSDWEPPAKIPRISRNRPSSLGLGAAAYQAMAGKQVQPHHPLLPKLVPAPSLTSPGMGRGRGRPPIHARYHMPDMKVPPQRGVVPPQIRQSMMYRPSASGTQPQMLLPTTYQIAGNQIYQVVGSQSQMMPMVPSGLSSVPRLTVMPQSSASSAPSAPTPVALVPNIAAGNNSITIQSANNKNPAAKLLQQPSISITPLPRQPTGIAPGNPAHGKHGTHPSGKATFVICEICDGYIKDLEQLRNHMQWIHKVKIHPKMIYNRPPLNCQKCQFRFFTDQGLERHLLGSHGLVTSSMQEAANKGKDGGRCPVCGRVYQWKLLNHVARDHNMTLKPAHLSYKCTVCTATFGMYKQFENHVYSAHSVVAKRVMDKKTPQVPRPPQQNDAILKPLKINDEITIIPQPARPRPGPASRTGAIPAWMQEKNPPSKVHACENCEATFDGPTGFSQYVSHIRRRHLRRCGVKLCRLDGCPTCKQRHVTQAMLDFLEDQKEGVDVIELSDDEVVIAGQGRNEITITKVSCAPGPRRFKQRLQQSHNVQVIELEDSPVKNSNNSESSAGKENGEDSLTAVKERLRRRKSLEISQVDSECSSPQSSDDMPAKKKRRNDDD</sequence>
<keyword evidence="5" id="KW-0863">Zinc-finger</keyword>
<feature type="region of interest" description="Disordered" evidence="13">
    <location>
        <begin position="941"/>
        <end position="963"/>
    </location>
</feature>
<feature type="compositionally biased region" description="Pro residues" evidence="13">
    <location>
        <begin position="544"/>
        <end position="556"/>
    </location>
</feature>
<feature type="region of interest" description="Disordered" evidence="13">
    <location>
        <begin position="1"/>
        <end position="39"/>
    </location>
</feature>
<feature type="region of interest" description="Disordered" evidence="13">
    <location>
        <begin position="986"/>
        <end position="1005"/>
    </location>
</feature>
<feature type="domain" description="C2H2-type" evidence="14">
    <location>
        <begin position="1284"/>
        <end position="1305"/>
    </location>
</feature>
<feature type="compositionally biased region" description="Polar residues" evidence="13">
    <location>
        <begin position="325"/>
        <end position="336"/>
    </location>
</feature>
<feature type="compositionally biased region" description="Basic and acidic residues" evidence="13">
    <location>
        <begin position="754"/>
        <end position="772"/>
    </location>
</feature>
<dbReference type="FunFam" id="3.30.160.60:FF:001612">
    <property type="entry name" value="MEP-1, isoform A"/>
    <property type="match status" value="1"/>
</dbReference>
<feature type="compositionally biased region" description="Basic and acidic residues" evidence="13">
    <location>
        <begin position="718"/>
        <end position="736"/>
    </location>
</feature>
<feature type="compositionally biased region" description="Acidic residues" evidence="13">
    <location>
        <begin position="117"/>
        <end position="146"/>
    </location>
</feature>
<dbReference type="OrthoDB" id="6110130at2759"/>
<keyword evidence="8" id="KW-0539">Nucleus</keyword>
<evidence type="ECO:0000256" key="2">
    <source>
        <dbReference type="ARBA" id="ARBA00022473"/>
    </source>
</evidence>
<evidence type="ECO:0000313" key="16">
    <source>
        <dbReference type="Proteomes" id="UP000235965"/>
    </source>
</evidence>
<dbReference type="InParanoid" id="A0A2J7QTX0"/>
<feature type="compositionally biased region" description="Polar residues" evidence="13">
    <location>
        <begin position="1491"/>
        <end position="1502"/>
    </location>
</feature>
<feature type="compositionally biased region" description="Basic and acidic residues" evidence="13">
    <location>
        <begin position="428"/>
        <end position="437"/>
    </location>
</feature>
<protein>
    <recommendedName>
        <fullName evidence="11">MOG interacting and ectopic P-granules protein 1</fullName>
    </recommendedName>
    <alternativeName>
        <fullName evidence="12">Nuclear zinc finger protein</fullName>
    </alternativeName>
</protein>
<feature type="region of interest" description="Disordered" evidence="13">
    <location>
        <begin position="600"/>
        <end position="779"/>
    </location>
</feature>
<comment type="caution">
    <text evidence="15">The sequence shown here is derived from an EMBL/GenBank/DDBJ whole genome shotgun (WGS) entry which is preliminary data.</text>
</comment>
<evidence type="ECO:0000256" key="9">
    <source>
        <dbReference type="ARBA" id="ARBA00060356"/>
    </source>
</evidence>
<feature type="compositionally biased region" description="Basic and acidic residues" evidence="13">
    <location>
        <begin position="186"/>
        <end position="203"/>
    </location>
</feature>
<evidence type="ECO:0000256" key="8">
    <source>
        <dbReference type="ARBA" id="ARBA00023242"/>
    </source>
</evidence>
<gene>
    <name evidence="15" type="ORF">B7P43_G05739</name>
</gene>
<keyword evidence="7" id="KW-0862">Zinc</keyword>
<feature type="domain" description="C2H2-type" evidence="14">
    <location>
        <begin position="1211"/>
        <end position="1232"/>
    </location>
</feature>
<evidence type="ECO:0000256" key="3">
    <source>
        <dbReference type="ARBA" id="ARBA00022723"/>
    </source>
</evidence>
<feature type="compositionally biased region" description="Polar residues" evidence="13">
    <location>
        <begin position="739"/>
        <end position="751"/>
    </location>
</feature>
<dbReference type="GO" id="GO:0030154">
    <property type="term" value="P:cell differentiation"/>
    <property type="evidence" value="ECO:0007669"/>
    <property type="project" value="UniProtKB-KW"/>
</dbReference>
<keyword evidence="16" id="KW-1185">Reference proteome</keyword>
<feature type="compositionally biased region" description="Polar residues" evidence="13">
    <location>
        <begin position="1524"/>
        <end position="1539"/>
    </location>
</feature>
<evidence type="ECO:0000313" key="15">
    <source>
        <dbReference type="EMBL" id="PNF32031.1"/>
    </source>
</evidence>
<dbReference type="EMBL" id="NEVH01011192">
    <property type="protein sequence ID" value="PNF32029.1"/>
    <property type="molecule type" value="Genomic_DNA"/>
</dbReference>
<comment type="subcellular location">
    <subcellularLocation>
        <location evidence="1">Nucleus</location>
    </subcellularLocation>
</comment>
<feature type="region of interest" description="Disordered" evidence="13">
    <location>
        <begin position="59"/>
        <end position="444"/>
    </location>
</feature>
<dbReference type="PANTHER" id="PTHR24403:SF106">
    <property type="entry name" value="PR_SET DOMAIN 13"/>
    <property type="match status" value="1"/>
</dbReference>
<comment type="subunit">
    <text evidence="10">Interacts with hda-1, let-418, lin-1, mog-1, mog-4, mog-5, mog-6, pie-1 and unc-98.</text>
</comment>
<dbReference type="InterPro" id="IPR050688">
    <property type="entry name" value="Zinc_finger/UBP_domain"/>
</dbReference>
<organism evidence="15 16">
    <name type="scientific">Cryptotermes secundus</name>
    <dbReference type="NCBI Taxonomy" id="105785"/>
    <lineage>
        <taxon>Eukaryota</taxon>
        <taxon>Metazoa</taxon>
        <taxon>Ecdysozoa</taxon>
        <taxon>Arthropoda</taxon>
        <taxon>Hexapoda</taxon>
        <taxon>Insecta</taxon>
        <taxon>Pterygota</taxon>
        <taxon>Neoptera</taxon>
        <taxon>Polyneoptera</taxon>
        <taxon>Dictyoptera</taxon>
        <taxon>Blattodea</taxon>
        <taxon>Blattoidea</taxon>
        <taxon>Termitoidae</taxon>
        <taxon>Kalotermitidae</taxon>
        <taxon>Cryptotermitinae</taxon>
        <taxon>Cryptotermes</taxon>
    </lineage>
</organism>
<feature type="domain" description="C2H2-type" evidence="14">
    <location>
        <begin position="1173"/>
        <end position="1194"/>
    </location>
</feature>
<dbReference type="Proteomes" id="UP000235965">
    <property type="component" value="Unassembled WGS sequence"/>
</dbReference>
<feature type="compositionally biased region" description="Basic and acidic residues" evidence="13">
    <location>
        <begin position="219"/>
        <end position="249"/>
    </location>
</feature>
<dbReference type="GO" id="GO:0045944">
    <property type="term" value="P:positive regulation of transcription by RNA polymerase II"/>
    <property type="evidence" value="ECO:0007669"/>
    <property type="project" value="TreeGrafter"/>
</dbReference>
<feature type="region of interest" description="Disordered" evidence="13">
    <location>
        <begin position="529"/>
        <end position="558"/>
    </location>
</feature>
<keyword evidence="4" id="KW-0677">Repeat</keyword>
<dbReference type="EMBL" id="NEVH01011192">
    <property type="protein sequence ID" value="PNF32030.1"/>
    <property type="molecule type" value="Genomic_DNA"/>
</dbReference>
<dbReference type="InterPro" id="IPR013087">
    <property type="entry name" value="Znf_C2H2_type"/>
</dbReference>
<evidence type="ECO:0000256" key="10">
    <source>
        <dbReference type="ARBA" id="ARBA00061755"/>
    </source>
</evidence>
<evidence type="ECO:0000256" key="7">
    <source>
        <dbReference type="ARBA" id="ARBA00022833"/>
    </source>
</evidence>
<dbReference type="GO" id="GO:0008270">
    <property type="term" value="F:zinc ion binding"/>
    <property type="evidence" value="ECO:0007669"/>
    <property type="project" value="UniProtKB-KW"/>
</dbReference>
<feature type="region of interest" description="Disordered" evidence="13">
    <location>
        <begin position="1487"/>
        <end position="1552"/>
    </location>
</feature>
<feature type="region of interest" description="Disordered" evidence="13">
    <location>
        <begin position="483"/>
        <end position="516"/>
    </location>
</feature>
<keyword evidence="6" id="KW-0221">Differentiation</keyword>
<keyword evidence="2" id="KW-0217">Developmental protein</keyword>
<evidence type="ECO:0000256" key="4">
    <source>
        <dbReference type="ARBA" id="ARBA00022737"/>
    </source>
</evidence>
<feature type="compositionally biased region" description="Basic and acidic residues" evidence="13">
    <location>
        <begin position="348"/>
        <end position="367"/>
    </location>
</feature>
<dbReference type="PROSITE" id="PS00028">
    <property type="entry name" value="ZINC_FINGER_C2H2_1"/>
    <property type="match status" value="3"/>
</dbReference>
<feature type="compositionally biased region" description="Acidic residues" evidence="13">
    <location>
        <begin position="173"/>
        <end position="184"/>
    </location>
</feature>
<evidence type="ECO:0000256" key="6">
    <source>
        <dbReference type="ARBA" id="ARBA00022782"/>
    </source>
</evidence>
<dbReference type="PANTHER" id="PTHR24403">
    <property type="entry name" value="ZINC FINGER PROTEIN"/>
    <property type="match status" value="1"/>
</dbReference>
<feature type="compositionally biased region" description="Basic and acidic residues" evidence="13">
    <location>
        <begin position="689"/>
        <end position="710"/>
    </location>
</feature>
<feature type="compositionally biased region" description="Basic and acidic residues" evidence="13">
    <location>
        <begin position="106"/>
        <end position="116"/>
    </location>
</feature>
<feature type="compositionally biased region" description="Basic and acidic residues" evidence="13">
    <location>
        <begin position="600"/>
        <end position="671"/>
    </location>
</feature>
<feature type="compositionally biased region" description="Acidic residues" evidence="13">
    <location>
        <begin position="405"/>
        <end position="420"/>
    </location>
</feature>
<evidence type="ECO:0000256" key="12">
    <source>
        <dbReference type="ARBA" id="ARBA00080128"/>
    </source>
</evidence>
<dbReference type="FunCoup" id="A0A2J7QTX0">
    <property type="interactions" value="189"/>
</dbReference>
<feature type="compositionally biased region" description="Basic and acidic residues" evidence="13">
    <location>
        <begin position="285"/>
        <end position="311"/>
    </location>
</feature>
<reference evidence="15 16" key="1">
    <citation type="submission" date="2017-12" db="EMBL/GenBank/DDBJ databases">
        <title>Hemimetabolous genomes reveal molecular basis of termite eusociality.</title>
        <authorList>
            <person name="Harrison M.C."/>
            <person name="Jongepier E."/>
            <person name="Robertson H.M."/>
            <person name="Arning N."/>
            <person name="Bitard-Feildel T."/>
            <person name="Chao H."/>
            <person name="Childers C.P."/>
            <person name="Dinh H."/>
            <person name="Doddapaneni H."/>
            <person name="Dugan S."/>
            <person name="Gowin J."/>
            <person name="Greiner C."/>
            <person name="Han Y."/>
            <person name="Hu H."/>
            <person name="Hughes D.S.T."/>
            <person name="Huylmans A.-K."/>
            <person name="Kemena C."/>
            <person name="Kremer L.P.M."/>
            <person name="Lee S.L."/>
            <person name="Lopez-Ezquerra A."/>
            <person name="Mallet L."/>
            <person name="Monroy-Kuhn J.M."/>
            <person name="Moser A."/>
            <person name="Murali S.C."/>
            <person name="Muzny D.M."/>
            <person name="Otani S."/>
            <person name="Piulachs M.-D."/>
            <person name="Poelchau M."/>
            <person name="Qu J."/>
            <person name="Schaub F."/>
            <person name="Wada-Katsumata A."/>
            <person name="Worley K.C."/>
            <person name="Xie Q."/>
            <person name="Ylla G."/>
            <person name="Poulsen M."/>
            <person name="Gibbs R.A."/>
            <person name="Schal C."/>
            <person name="Richards S."/>
            <person name="Belles X."/>
            <person name="Korb J."/>
            <person name="Bornberg-Bauer E."/>
        </authorList>
    </citation>
    <scope>NUCLEOTIDE SEQUENCE [LARGE SCALE GENOMIC DNA]</scope>
    <source>
        <tissue evidence="15">Whole body</tissue>
    </source>
</reference>
<feature type="compositionally biased region" description="Basic and acidic residues" evidence="13">
    <location>
        <begin position="259"/>
        <end position="273"/>
    </location>
</feature>
<dbReference type="EMBL" id="NEVH01011192">
    <property type="protein sequence ID" value="PNF32031.1"/>
    <property type="molecule type" value="Genomic_DNA"/>
</dbReference>
<keyword evidence="3" id="KW-0479">Metal-binding</keyword>
<evidence type="ECO:0000256" key="5">
    <source>
        <dbReference type="ARBA" id="ARBA00022771"/>
    </source>
</evidence>
<dbReference type="STRING" id="105785.A0A2J7QTX0"/>
<dbReference type="Gene3D" id="3.30.160.60">
    <property type="entry name" value="Classic Zinc Finger"/>
    <property type="match status" value="2"/>
</dbReference>
<evidence type="ECO:0000256" key="1">
    <source>
        <dbReference type="ARBA" id="ARBA00004123"/>
    </source>
</evidence>
<proteinExistence type="predicted"/>
<name>A0A2J7QTX0_9NEOP</name>
<evidence type="ECO:0000259" key="14">
    <source>
        <dbReference type="PROSITE" id="PS00028"/>
    </source>
</evidence>
<comment type="function">
    <text evidence="9">Has a broad role in development, specifically in the genetic pathway SynMuvB that negatively regulates specification of the vulval cell fate. Required for fem-3 3'-UTR-mediated repression in the regulation of the sperm/oocyte switch. Acts by regulating the translation of fem-3 mRNA, by binding to its 3'-UTR.</text>
</comment>
<evidence type="ECO:0000256" key="13">
    <source>
        <dbReference type="SAM" id="MobiDB-lite"/>
    </source>
</evidence>
<feature type="compositionally biased region" description="Polar residues" evidence="13">
    <location>
        <begin position="70"/>
        <end position="88"/>
    </location>
</feature>
<evidence type="ECO:0000256" key="11">
    <source>
        <dbReference type="ARBA" id="ARBA00071730"/>
    </source>
</evidence>
<feature type="compositionally biased region" description="Basic and acidic residues" evidence="13">
    <location>
        <begin position="147"/>
        <end position="160"/>
    </location>
</feature>